<proteinExistence type="inferred from homology"/>
<evidence type="ECO:0000256" key="2">
    <source>
        <dbReference type="ARBA" id="ARBA00023002"/>
    </source>
</evidence>
<dbReference type="InterPro" id="IPR036291">
    <property type="entry name" value="NAD(P)-bd_dom_sf"/>
</dbReference>
<accession>A0A316GP21</accession>
<dbReference type="OrthoDB" id="9793825at2"/>
<dbReference type="GO" id="GO:0016491">
    <property type="term" value="F:oxidoreductase activity"/>
    <property type="evidence" value="ECO:0007669"/>
    <property type="project" value="UniProtKB-KW"/>
</dbReference>
<organism evidence="3 4">
    <name type="scientific">Silicimonas algicola</name>
    <dbReference type="NCBI Taxonomy" id="1826607"/>
    <lineage>
        <taxon>Bacteria</taxon>
        <taxon>Pseudomonadati</taxon>
        <taxon>Pseudomonadota</taxon>
        <taxon>Alphaproteobacteria</taxon>
        <taxon>Rhodobacterales</taxon>
        <taxon>Paracoccaceae</taxon>
    </lineage>
</organism>
<dbReference type="PROSITE" id="PS00061">
    <property type="entry name" value="ADH_SHORT"/>
    <property type="match status" value="1"/>
</dbReference>
<dbReference type="Pfam" id="PF00106">
    <property type="entry name" value="adh_short"/>
    <property type="match status" value="1"/>
</dbReference>
<dbReference type="Proteomes" id="UP000245390">
    <property type="component" value="Unassembled WGS sequence"/>
</dbReference>
<dbReference type="EMBL" id="QGGV01000004">
    <property type="protein sequence ID" value="PWK56687.1"/>
    <property type="molecule type" value="Genomic_DNA"/>
</dbReference>
<dbReference type="RefSeq" id="WP_109759354.1">
    <property type="nucleotide sequence ID" value="NZ_CP034588.1"/>
</dbReference>
<dbReference type="Gene3D" id="3.40.50.720">
    <property type="entry name" value="NAD(P)-binding Rossmann-like Domain"/>
    <property type="match status" value="1"/>
</dbReference>
<name>A0A316GP21_9RHOB</name>
<dbReference type="InterPro" id="IPR002347">
    <property type="entry name" value="SDR_fam"/>
</dbReference>
<dbReference type="PRINTS" id="PR00081">
    <property type="entry name" value="GDHRDH"/>
</dbReference>
<dbReference type="CDD" id="cd05374">
    <property type="entry name" value="17beta-HSD-like_SDR_c"/>
    <property type="match status" value="1"/>
</dbReference>
<gene>
    <name evidence="3" type="ORF">C8D95_104361</name>
</gene>
<evidence type="ECO:0000313" key="4">
    <source>
        <dbReference type="Proteomes" id="UP000245390"/>
    </source>
</evidence>
<keyword evidence="2" id="KW-0560">Oxidoreductase</keyword>
<evidence type="ECO:0000256" key="1">
    <source>
        <dbReference type="ARBA" id="ARBA00006484"/>
    </source>
</evidence>
<dbReference type="SUPFAM" id="SSF51735">
    <property type="entry name" value="NAD(P)-binding Rossmann-fold domains"/>
    <property type="match status" value="1"/>
</dbReference>
<sequence>MAGQRKTILITGCSSGIGYDAAHGLSSHGWRVLATCRKPADCARLEAEGLESFPLDYSDEDSIATAVDETLSRTGGTLDAVFNNGAFGIPGLLEDMPRDALRSIFETNFFGQHDLTRRLIPTFRAQGRGRILMNSSILGFAALAWRGAYNSTKFAMEGWADTLRLEMRGTGIHVILIEPGPITSEIRRKSIPHFERWIDPSASARAADYERRLKPRLYNAGKTPDRFELPARAVTDAVEAALVAAKPRARYRITTPTKLAALGKRLLPTSLTDAILSRA</sequence>
<protein>
    <submittedName>
        <fullName evidence="3">Short-subunit dehydrogenase</fullName>
    </submittedName>
</protein>
<dbReference type="KEGG" id="salo:EF888_00480"/>
<comment type="caution">
    <text evidence="3">The sequence shown here is derived from an EMBL/GenBank/DDBJ whole genome shotgun (WGS) entry which is preliminary data.</text>
</comment>
<comment type="similarity">
    <text evidence="1">Belongs to the short-chain dehydrogenases/reductases (SDR) family.</text>
</comment>
<dbReference type="PANTHER" id="PTHR44169">
    <property type="entry name" value="NADPH-DEPENDENT 1-ACYLDIHYDROXYACETONE PHOSPHATE REDUCTASE"/>
    <property type="match status" value="1"/>
</dbReference>
<dbReference type="AlphaFoldDB" id="A0A316GP21"/>
<evidence type="ECO:0000313" key="3">
    <source>
        <dbReference type="EMBL" id="PWK56687.1"/>
    </source>
</evidence>
<reference evidence="3 4" key="1">
    <citation type="submission" date="2018-05" db="EMBL/GenBank/DDBJ databases">
        <title>Genomic Encyclopedia of Type Strains, Phase IV (KMG-IV): sequencing the most valuable type-strain genomes for metagenomic binning, comparative biology and taxonomic classification.</title>
        <authorList>
            <person name="Goeker M."/>
        </authorList>
    </citation>
    <scope>NUCLEOTIDE SEQUENCE [LARGE SCALE GENOMIC DNA]</scope>
    <source>
        <strain evidence="3 4">DSM 103371</strain>
    </source>
</reference>
<dbReference type="PANTHER" id="PTHR44169:SF6">
    <property type="entry name" value="NADPH-DEPENDENT 1-ACYLDIHYDROXYACETONE PHOSPHATE REDUCTASE"/>
    <property type="match status" value="1"/>
</dbReference>
<keyword evidence="4" id="KW-1185">Reference proteome</keyword>
<dbReference type="InterPro" id="IPR020904">
    <property type="entry name" value="Sc_DH/Rdtase_CS"/>
</dbReference>